<reference evidence="4 5" key="1">
    <citation type="journal article" date="2020" name="Cell Host Microbe">
        <title>Functional and Genomic Variation between Human-Derived Isolates of Lachnospiraceae Reveals Inter- and Intra-Species Diversity.</title>
        <authorList>
            <person name="Sorbara M.T."/>
            <person name="Littmann E.R."/>
            <person name="Fontana E."/>
            <person name="Moody T.U."/>
            <person name="Kohout C.E."/>
            <person name="Gjonbalaj M."/>
            <person name="Eaton V."/>
            <person name="Seok R."/>
            <person name="Leiner I.M."/>
            <person name="Pamer E.G."/>
        </authorList>
    </citation>
    <scope>NUCLEOTIDE SEQUENCE [LARGE SCALE GENOMIC DNA]</scope>
    <source>
        <strain evidence="3 4">MSK.17.11</strain>
        <strain evidence="2 5">MSK.17.38</strain>
    </source>
</reference>
<dbReference type="CDD" id="cd02252">
    <property type="entry name" value="nylC_like"/>
    <property type="match status" value="1"/>
</dbReference>
<evidence type="ECO:0000313" key="2">
    <source>
        <dbReference type="EMBL" id="NSK13276.1"/>
    </source>
</evidence>
<protein>
    <submittedName>
        <fullName evidence="3">P1 family peptidase</fullName>
    </submittedName>
</protein>
<dbReference type="InterPro" id="IPR005321">
    <property type="entry name" value="Peptidase_S58_DmpA"/>
</dbReference>
<dbReference type="PANTHER" id="PTHR36512">
    <property type="entry name" value="D-AMINOPEPTIDASE"/>
    <property type="match status" value="1"/>
</dbReference>
<gene>
    <name evidence="3" type="ORF">G5A66_02795</name>
    <name evidence="2" type="ORF">G5A75_00015</name>
</gene>
<dbReference type="GO" id="GO:0004177">
    <property type="term" value="F:aminopeptidase activity"/>
    <property type="evidence" value="ECO:0007669"/>
    <property type="project" value="TreeGrafter"/>
</dbReference>
<dbReference type="RefSeq" id="WP_173814067.1">
    <property type="nucleotide sequence ID" value="NZ_JAAITX010000001.1"/>
</dbReference>
<sequence>MNHRTILQEISILALPGLHIGHAQNTTAKTGVTVLLFDHGARVGIDISGGGPASRETPLANPETADNPVNAIVLSGGSAYGLSASEGVMRYLEEHGIGYPTGFANVPLVLQSCIYDLGIGDANIRPDAQMGYDACANAQIPCTDPSLLQGNVGAGIGATVGKICGMERADKSGIGIHAVSIGPLKIAAIVVLNALGDIFNPETGQKIAGLHNEDRSDYVDTRDILYQMFTPTDLFTGEEKSGNPVPLPSTNTTIGAIITNGNFSKAELCKLASMTRCAYARCINPVGTMADGDSIYAASIGKIDADINMVGTLAAEVMEKAIQKAVSI</sequence>
<dbReference type="Proteomes" id="UP000528555">
    <property type="component" value="Unassembled WGS sequence"/>
</dbReference>
<evidence type="ECO:0000256" key="1">
    <source>
        <dbReference type="ARBA" id="ARBA00007068"/>
    </source>
</evidence>
<dbReference type="InterPro" id="IPR016117">
    <property type="entry name" value="ArgJ-like_dom_sf"/>
</dbReference>
<dbReference type="EMBL" id="JAAIUO010000001">
    <property type="protein sequence ID" value="NSK13276.1"/>
    <property type="molecule type" value="Genomic_DNA"/>
</dbReference>
<proteinExistence type="inferred from homology"/>
<keyword evidence="4" id="KW-1185">Reference proteome</keyword>
<name>A0A850HCW6_9FIRM</name>
<dbReference type="AlphaFoldDB" id="A0A850HCW6"/>
<dbReference type="EMBL" id="JAAITX010000001">
    <property type="protein sequence ID" value="NVH57595.1"/>
    <property type="molecule type" value="Genomic_DNA"/>
</dbReference>
<dbReference type="Gene3D" id="3.60.70.12">
    <property type="entry name" value="L-amino peptidase D-ALA esterase/amidase"/>
    <property type="match status" value="1"/>
</dbReference>
<comment type="caution">
    <text evidence="3">The sequence shown here is derived from an EMBL/GenBank/DDBJ whole genome shotgun (WGS) entry which is preliminary data.</text>
</comment>
<comment type="similarity">
    <text evidence="1">Belongs to the peptidase S58 family.</text>
</comment>
<evidence type="ECO:0000313" key="4">
    <source>
        <dbReference type="Proteomes" id="UP000528555"/>
    </source>
</evidence>
<organism evidence="3 4">
    <name type="scientific">Dorea phocaeensis</name>
    <dbReference type="NCBI Taxonomy" id="2040291"/>
    <lineage>
        <taxon>Bacteria</taxon>
        <taxon>Bacillati</taxon>
        <taxon>Bacillota</taxon>
        <taxon>Clostridia</taxon>
        <taxon>Lachnospirales</taxon>
        <taxon>Lachnospiraceae</taxon>
        <taxon>Dorea</taxon>
    </lineage>
</organism>
<dbReference type="PANTHER" id="PTHR36512:SF3">
    <property type="entry name" value="BLR5678 PROTEIN"/>
    <property type="match status" value="1"/>
</dbReference>
<dbReference type="Pfam" id="PF03576">
    <property type="entry name" value="Peptidase_S58"/>
    <property type="match status" value="1"/>
</dbReference>
<accession>A0A850HCW6</accession>
<dbReference type="Proteomes" id="UP000701680">
    <property type="component" value="Unassembled WGS sequence"/>
</dbReference>
<evidence type="ECO:0000313" key="5">
    <source>
        <dbReference type="Proteomes" id="UP000701680"/>
    </source>
</evidence>
<reference evidence="3" key="2">
    <citation type="submission" date="2020-02" db="EMBL/GenBank/DDBJ databases">
        <authorList>
            <person name="Littmann E."/>
            <person name="Sorbara M."/>
        </authorList>
    </citation>
    <scope>NUCLEOTIDE SEQUENCE</scope>
    <source>
        <strain evidence="3">MSK.17.11</strain>
        <strain evidence="2">MSK.17.38</strain>
    </source>
</reference>
<dbReference type="SUPFAM" id="SSF56266">
    <property type="entry name" value="DmpA/ArgJ-like"/>
    <property type="match status" value="1"/>
</dbReference>
<evidence type="ECO:0000313" key="3">
    <source>
        <dbReference type="EMBL" id="NVH57595.1"/>
    </source>
</evidence>